<dbReference type="FunFam" id="3.40.309.10:FF:000004">
    <property type="entry name" value="Succinate-semialdehyde dehydrogenase I"/>
    <property type="match status" value="1"/>
</dbReference>
<evidence type="ECO:0000256" key="6">
    <source>
        <dbReference type="RuleBase" id="RU365091"/>
    </source>
</evidence>
<dbReference type="Proteomes" id="UP000019335">
    <property type="component" value="Chromosome 9"/>
</dbReference>
<dbReference type="Gene3D" id="3.40.309.10">
    <property type="entry name" value="Aldehyde Dehydrogenase, Chain A, domain 2"/>
    <property type="match status" value="1"/>
</dbReference>
<sequence>MLRHLVRRTSSIRAAFPPDSWQAFTACLPRTSRFMVGQLDAVAASAALHPIHPPNHSRGLTTGTTLTGNAASNIHAASAESASEFLDDPGLLRDEAYVNGKWVKAKGGKTYEVTDPATHVVIARVPSMGAADTRGAIEAAAAAWEGWKQKTPKQRGDVLRRWYDLIQHHTMDLAKILTLENGKPLAESRGEVGYGASFVEFYAEEAKRTYGEVIPSPTPGRRLVTIKQPVGVAALITPWNFPIAMITRKAAPALAAGCPVVIKPAEDTPLSALALAELAERAGVPPGILNVLTCPREHAAEVGLELSTSLNVRKLSFTGSTKVGKILMRDSASTVKKLSLELGGNAPLIVFDDADIENAINGVLAAKFRNAGQTCVSPNRLLVQSRIYDEFVSTLAEKVANLQVGHGLQPGVQIGPLINPGGLEKVQRHVHDAVKKGAQVVTGGDLHALGGTFFEPTVLGDCRPDMLVFTEETFGPVCSVFKFQAEAEAIEMANATPFGLAAYVFAGDVGKGWRVAEAIEAGMVGVNEGMISTAVAPFGGVKESGVGREGAKVGIDEYLETKYLCLGSFR</sequence>
<keyword evidence="9" id="KW-1185">Reference proteome</keyword>
<comment type="caution">
    <text evidence="8">The sequence shown here is derived from an EMBL/GenBank/DDBJ whole genome shotgun (WGS) entry which is preliminary data.</text>
</comment>
<evidence type="ECO:0000256" key="5">
    <source>
        <dbReference type="RuleBase" id="RU003345"/>
    </source>
</evidence>
<gene>
    <name evidence="8" type="ORF">Naga_100031g34</name>
</gene>
<dbReference type="InterPro" id="IPR010102">
    <property type="entry name" value="Succ_semiAld_DH"/>
</dbReference>
<dbReference type="InterPro" id="IPR016161">
    <property type="entry name" value="Ald_DH/histidinol_DH"/>
</dbReference>
<dbReference type="EMBL" id="AZIL01000687">
    <property type="protein sequence ID" value="EWM26359.1"/>
    <property type="molecule type" value="Genomic_DNA"/>
</dbReference>
<evidence type="ECO:0000256" key="3">
    <source>
        <dbReference type="ARBA" id="ARBA00023002"/>
    </source>
</evidence>
<dbReference type="Pfam" id="PF00171">
    <property type="entry name" value="Aldedh"/>
    <property type="match status" value="1"/>
</dbReference>
<feature type="active site" evidence="4">
    <location>
        <position position="341"/>
    </location>
</feature>
<dbReference type="GO" id="GO:0009450">
    <property type="term" value="P:gamma-aminobutyric acid catabolic process"/>
    <property type="evidence" value="ECO:0007669"/>
    <property type="project" value="UniProtKB-UniRule"/>
</dbReference>
<dbReference type="PANTHER" id="PTHR43353:SF5">
    <property type="entry name" value="SUCCINATE-SEMIALDEHYDE DEHYDROGENASE, MITOCHONDRIAL"/>
    <property type="match status" value="1"/>
</dbReference>
<evidence type="ECO:0000313" key="9">
    <source>
        <dbReference type="Proteomes" id="UP000019335"/>
    </source>
</evidence>
<reference evidence="8 9" key="1">
    <citation type="journal article" date="2014" name="Mol. Plant">
        <title>Chromosome Scale Genome Assembly and Transcriptome Profiling of Nannochloropsis gaditana in Nitrogen Depletion.</title>
        <authorList>
            <person name="Corteggiani Carpinelli E."/>
            <person name="Telatin A."/>
            <person name="Vitulo N."/>
            <person name="Forcato C."/>
            <person name="D'Angelo M."/>
            <person name="Schiavon R."/>
            <person name="Vezzi A."/>
            <person name="Giacometti G.M."/>
            <person name="Morosinotto T."/>
            <person name="Valle G."/>
        </authorList>
    </citation>
    <scope>NUCLEOTIDE SEQUENCE [LARGE SCALE GENOMIC DNA]</scope>
    <source>
        <strain evidence="8 9">B-31</strain>
    </source>
</reference>
<evidence type="ECO:0000256" key="1">
    <source>
        <dbReference type="ARBA" id="ARBA00005176"/>
    </source>
</evidence>
<accession>W7U115</accession>
<dbReference type="NCBIfam" id="TIGR01780">
    <property type="entry name" value="SSADH"/>
    <property type="match status" value="1"/>
</dbReference>
<comment type="subcellular location">
    <subcellularLocation>
        <location evidence="6">Mitochondrion</location>
    </subcellularLocation>
</comment>
<dbReference type="PANTHER" id="PTHR43353">
    <property type="entry name" value="SUCCINATE-SEMIALDEHYDE DEHYDROGENASE, MITOCHONDRIAL"/>
    <property type="match status" value="1"/>
</dbReference>
<dbReference type="FunFam" id="3.40.605.10:FF:000005">
    <property type="entry name" value="Succinate-semialdehyde dehydrogenase I"/>
    <property type="match status" value="1"/>
</dbReference>
<proteinExistence type="inferred from homology"/>
<dbReference type="InterPro" id="IPR015590">
    <property type="entry name" value="Aldehyde_DH_dom"/>
</dbReference>
<comment type="catalytic activity">
    <reaction evidence="6">
        <text>succinate semialdehyde + NAD(+) + H2O = succinate + NADH + 2 H(+)</text>
        <dbReference type="Rhea" id="RHEA:13217"/>
        <dbReference type="ChEBI" id="CHEBI:15377"/>
        <dbReference type="ChEBI" id="CHEBI:15378"/>
        <dbReference type="ChEBI" id="CHEBI:30031"/>
        <dbReference type="ChEBI" id="CHEBI:57540"/>
        <dbReference type="ChEBI" id="CHEBI:57706"/>
        <dbReference type="ChEBI" id="CHEBI:57945"/>
        <dbReference type="EC" id="1.2.1.24"/>
    </reaction>
</comment>
<keyword evidence="6" id="KW-0496">Mitochondrion</keyword>
<dbReference type="InterPro" id="IPR050740">
    <property type="entry name" value="Aldehyde_DH_Superfamily"/>
</dbReference>
<evidence type="ECO:0000256" key="2">
    <source>
        <dbReference type="ARBA" id="ARBA00009986"/>
    </source>
</evidence>
<comment type="similarity">
    <text evidence="2 5">Belongs to the aldehyde dehydrogenase family.</text>
</comment>
<keyword evidence="3 5" id="KW-0560">Oxidoreductase</keyword>
<evidence type="ECO:0000256" key="4">
    <source>
        <dbReference type="PROSITE-ProRule" id="PRU10007"/>
    </source>
</evidence>
<dbReference type="GO" id="GO:0004777">
    <property type="term" value="F:succinate-semialdehyde dehydrogenase (NAD+) activity"/>
    <property type="evidence" value="ECO:0007669"/>
    <property type="project" value="UniProtKB-UniRule"/>
</dbReference>
<name>W7U115_9STRA</name>
<dbReference type="UniPathway" id="UPA00733"/>
<comment type="pathway">
    <text evidence="1 6">Amino-acid degradation; 4-aminobutanoate degradation.</text>
</comment>
<organism evidence="8 9">
    <name type="scientific">Nannochloropsis gaditana</name>
    <dbReference type="NCBI Taxonomy" id="72520"/>
    <lineage>
        <taxon>Eukaryota</taxon>
        <taxon>Sar</taxon>
        <taxon>Stramenopiles</taxon>
        <taxon>Ochrophyta</taxon>
        <taxon>Eustigmatophyceae</taxon>
        <taxon>Eustigmatales</taxon>
        <taxon>Monodopsidaceae</taxon>
        <taxon>Nannochloropsis</taxon>
    </lineage>
</organism>
<dbReference type="CDD" id="cd07103">
    <property type="entry name" value="ALDH_F5_SSADH_GabD"/>
    <property type="match status" value="1"/>
</dbReference>
<dbReference type="InterPro" id="IPR016163">
    <property type="entry name" value="Ald_DH_C"/>
</dbReference>
<dbReference type="InterPro" id="IPR016162">
    <property type="entry name" value="Ald_DH_N"/>
</dbReference>
<protein>
    <recommendedName>
        <fullName evidence="6">Succinate-semialdehyde dehydrogenase</fullName>
        <ecNumber evidence="6">1.2.1.24</ecNumber>
    </recommendedName>
</protein>
<dbReference type="EC" id="1.2.1.24" evidence="6"/>
<dbReference type="OrthoDB" id="310895at2759"/>
<dbReference type="InterPro" id="IPR029510">
    <property type="entry name" value="Ald_DH_CS_GLU"/>
</dbReference>
<dbReference type="PROSITE" id="PS00687">
    <property type="entry name" value="ALDEHYDE_DEHYDR_GLU"/>
    <property type="match status" value="1"/>
</dbReference>
<dbReference type="SUPFAM" id="SSF53720">
    <property type="entry name" value="ALDH-like"/>
    <property type="match status" value="1"/>
</dbReference>
<dbReference type="GO" id="GO:0005739">
    <property type="term" value="C:mitochondrion"/>
    <property type="evidence" value="ECO:0007669"/>
    <property type="project" value="UniProtKB-SubCell"/>
</dbReference>
<feature type="domain" description="Aldehyde dehydrogenase" evidence="7">
    <location>
        <begin position="102"/>
        <end position="563"/>
    </location>
</feature>
<dbReference type="Gene3D" id="3.40.605.10">
    <property type="entry name" value="Aldehyde Dehydrogenase, Chain A, domain 1"/>
    <property type="match status" value="1"/>
</dbReference>
<evidence type="ECO:0000313" key="8">
    <source>
        <dbReference type="EMBL" id="EWM26359.1"/>
    </source>
</evidence>
<comment type="subunit">
    <text evidence="6">Homotetramer.</text>
</comment>
<keyword evidence="6" id="KW-0520">NAD</keyword>
<dbReference type="AlphaFoldDB" id="W7U115"/>
<evidence type="ECO:0000259" key="7">
    <source>
        <dbReference type="Pfam" id="PF00171"/>
    </source>
</evidence>